<protein>
    <submittedName>
        <fullName evidence="1">Uncharacterized protein</fullName>
    </submittedName>
</protein>
<reference evidence="1 2" key="1">
    <citation type="journal article" date="2024" name="Ann. Entomol. Soc. Am.">
        <title>Genomic analyses of the southern and eastern yellowjacket wasps (Hymenoptera: Vespidae) reveal evolutionary signatures of social life.</title>
        <authorList>
            <person name="Catto M.A."/>
            <person name="Caine P.B."/>
            <person name="Orr S.E."/>
            <person name="Hunt B.G."/>
            <person name="Goodisman M.A.D."/>
        </authorList>
    </citation>
    <scope>NUCLEOTIDE SEQUENCE [LARGE SCALE GENOMIC DNA]</scope>
    <source>
        <strain evidence="1">232</strain>
        <tissue evidence="1">Head and thorax</tissue>
    </source>
</reference>
<comment type="caution">
    <text evidence="1">The sequence shown here is derived from an EMBL/GenBank/DDBJ whole genome shotgun (WGS) entry which is preliminary data.</text>
</comment>
<evidence type="ECO:0000313" key="2">
    <source>
        <dbReference type="Proteomes" id="UP001607303"/>
    </source>
</evidence>
<keyword evidence="2" id="KW-1185">Reference proteome</keyword>
<name>A0ABD2AVZ1_VESMC</name>
<gene>
    <name evidence="1" type="ORF">V1477_018647</name>
</gene>
<dbReference type="AlphaFoldDB" id="A0ABD2AVZ1"/>
<sequence>MDLHTQPPPCDEIWKPVLRTFICFISYNVCTTGLMADVCSSGTYHAENERSISARVTGCIDKYFSSKTSKSERSSCFIGSNRLINDIIN</sequence>
<dbReference type="Proteomes" id="UP001607303">
    <property type="component" value="Unassembled WGS sequence"/>
</dbReference>
<organism evidence="1 2">
    <name type="scientific">Vespula maculifrons</name>
    <name type="common">Eastern yellow jacket</name>
    <name type="synonym">Wasp</name>
    <dbReference type="NCBI Taxonomy" id="7453"/>
    <lineage>
        <taxon>Eukaryota</taxon>
        <taxon>Metazoa</taxon>
        <taxon>Ecdysozoa</taxon>
        <taxon>Arthropoda</taxon>
        <taxon>Hexapoda</taxon>
        <taxon>Insecta</taxon>
        <taxon>Pterygota</taxon>
        <taxon>Neoptera</taxon>
        <taxon>Endopterygota</taxon>
        <taxon>Hymenoptera</taxon>
        <taxon>Apocrita</taxon>
        <taxon>Aculeata</taxon>
        <taxon>Vespoidea</taxon>
        <taxon>Vespidae</taxon>
        <taxon>Vespinae</taxon>
        <taxon>Vespula</taxon>
    </lineage>
</organism>
<dbReference type="EMBL" id="JAYRBN010000112">
    <property type="protein sequence ID" value="KAL2724786.1"/>
    <property type="molecule type" value="Genomic_DNA"/>
</dbReference>
<evidence type="ECO:0000313" key="1">
    <source>
        <dbReference type="EMBL" id="KAL2724786.1"/>
    </source>
</evidence>
<accession>A0ABD2AVZ1</accession>
<proteinExistence type="predicted"/>